<name>A0A9P6QVG2_9FUNG</name>
<accession>A0A9P6QVG2</accession>
<dbReference type="AlphaFoldDB" id="A0A9P6QVG2"/>
<feature type="region of interest" description="Disordered" evidence="1">
    <location>
        <begin position="1"/>
        <end position="37"/>
    </location>
</feature>
<gene>
    <name evidence="2" type="ORF">BGZ99_004033</name>
</gene>
<sequence length="66" mass="6764">MSDGKRSTSGQASGSSSAQGSSQAGPSDVKHGPIPASQLVDFMIEQHSIALAQASSKDKEDEAMED</sequence>
<comment type="caution">
    <text evidence="2">The sequence shown here is derived from an EMBL/GenBank/DDBJ whole genome shotgun (WGS) entry which is preliminary data.</text>
</comment>
<feature type="compositionally biased region" description="Low complexity" evidence="1">
    <location>
        <begin position="9"/>
        <end position="25"/>
    </location>
</feature>
<proteinExistence type="predicted"/>
<keyword evidence="3" id="KW-1185">Reference proteome</keyword>
<evidence type="ECO:0000313" key="2">
    <source>
        <dbReference type="EMBL" id="KAG0299772.1"/>
    </source>
</evidence>
<reference evidence="2" key="1">
    <citation type="journal article" date="2020" name="Fungal Divers.">
        <title>Resolving the Mortierellaceae phylogeny through synthesis of multi-gene phylogenetics and phylogenomics.</title>
        <authorList>
            <person name="Vandepol N."/>
            <person name="Liber J."/>
            <person name="Desiro A."/>
            <person name="Na H."/>
            <person name="Kennedy M."/>
            <person name="Barry K."/>
            <person name="Grigoriev I.V."/>
            <person name="Miller A.N."/>
            <person name="O'Donnell K."/>
            <person name="Stajich J.E."/>
            <person name="Bonito G."/>
        </authorList>
    </citation>
    <scope>NUCLEOTIDE SEQUENCE</scope>
    <source>
        <strain evidence="2">REB-010B</strain>
    </source>
</reference>
<protein>
    <submittedName>
        <fullName evidence="2">Uncharacterized protein</fullName>
    </submittedName>
</protein>
<organism evidence="2 3">
    <name type="scientific">Dissophora globulifera</name>
    <dbReference type="NCBI Taxonomy" id="979702"/>
    <lineage>
        <taxon>Eukaryota</taxon>
        <taxon>Fungi</taxon>
        <taxon>Fungi incertae sedis</taxon>
        <taxon>Mucoromycota</taxon>
        <taxon>Mortierellomycotina</taxon>
        <taxon>Mortierellomycetes</taxon>
        <taxon>Mortierellales</taxon>
        <taxon>Mortierellaceae</taxon>
        <taxon>Dissophora</taxon>
    </lineage>
</organism>
<feature type="non-terminal residue" evidence="2">
    <location>
        <position position="66"/>
    </location>
</feature>
<evidence type="ECO:0000256" key="1">
    <source>
        <dbReference type="SAM" id="MobiDB-lite"/>
    </source>
</evidence>
<dbReference type="Proteomes" id="UP000738325">
    <property type="component" value="Unassembled WGS sequence"/>
</dbReference>
<evidence type="ECO:0000313" key="3">
    <source>
        <dbReference type="Proteomes" id="UP000738325"/>
    </source>
</evidence>
<dbReference type="EMBL" id="JAAAIP010002504">
    <property type="protein sequence ID" value="KAG0299772.1"/>
    <property type="molecule type" value="Genomic_DNA"/>
</dbReference>